<keyword evidence="1" id="KW-1133">Transmembrane helix</keyword>
<feature type="transmembrane region" description="Helical" evidence="1">
    <location>
        <begin position="20"/>
        <end position="39"/>
    </location>
</feature>
<keyword evidence="1" id="KW-0812">Transmembrane</keyword>
<gene>
    <name evidence="2" type="ORF">FCN18_11990</name>
</gene>
<feature type="transmembrane region" description="Helical" evidence="1">
    <location>
        <begin position="193"/>
        <end position="212"/>
    </location>
</feature>
<sequence>MTTTQQPQAAPVSEPRSVRVAFWLWVTGLVLTLPVVLLSRLGAPEDDSNPVGSLILLALVVWALLRFAAGRPLARAALSGLAGFFVLSTVFDVIVLSSLPEGDPLLTVLVWAGALRAVFLVAAAVLSYSDSASAHFASAAPRTAPAASRSAVVAWGVAIAAAAGQLLVAFSALLPSGGLTWPDWAALDADDTLPTALCLCLLPTWCSVLWQFRLGSRWALVTLVVVGTLAGIGEGYVLFSLDGVHPVLAAVYLAATVVALALTLRRRSRS</sequence>
<keyword evidence="1" id="KW-0472">Membrane</keyword>
<dbReference type="Proteomes" id="UP000309992">
    <property type="component" value="Unassembled WGS sequence"/>
</dbReference>
<evidence type="ECO:0000313" key="3">
    <source>
        <dbReference type="Proteomes" id="UP000309992"/>
    </source>
</evidence>
<proteinExistence type="predicted"/>
<evidence type="ECO:0000313" key="2">
    <source>
        <dbReference type="EMBL" id="TKG71493.1"/>
    </source>
</evidence>
<organism evidence="2 3">
    <name type="scientific">Prauserella endophytica</name>
    <dbReference type="NCBI Taxonomy" id="1592324"/>
    <lineage>
        <taxon>Bacteria</taxon>
        <taxon>Bacillati</taxon>
        <taxon>Actinomycetota</taxon>
        <taxon>Actinomycetes</taxon>
        <taxon>Pseudonocardiales</taxon>
        <taxon>Pseudonocardiaceae</taxon>
        <taxon>Prauserella</taxon>
        <taxon>Prauserella coralliicola group</taxon>
    </lineage>
</organism>
<protein>
    <submittedName>
        <fullName evidence="2">Uncharacterized protein</fullName>
    </submittedName>
</protein>
<feature type="transmembrane region" description="Helical" evidence="1">
    <location>
        <begin position="150"/>
        <end position="173"/>
    </location>
</feature>
<dbReference type="EMBL" id="SWMS01000005">
    <property type="protein sequence ID" value="TKG71493.1"/>
    <property type="molecule type" value="Genomic_DNA"/>
</dbReference>
<comment type="caution">
    <text evidence="2">The sequence shown here is derived from an EMBL/GenBank/DDBJ whole genome shotgun (WGS) entry which is preliminary data.</text>
</comment>
<reference evidence="2 3" key="1">
    <citation type="journal article" date="2015" name="Antonie Van Leeuwenhoek">
        <title>Prauserella endophytica sp. nov., an endophytic actinobacterium isolated from Tamarix taklamakanensis.</title>
        <authorList>
            <person name="Liu J.M."/>
            <person name="Habden X."/>
            <person name="Guo L."/>
            <person name="Tuo L."/>
            <person name="Jiang Z.K."/>
            <person name="Liu S.W."/>
            <person name="Liu X.F."/>
            <person name="Chen L."/>
            <person name="Li R.F."/>
            <person name="Zhang Y.Q."/>
            <person name="Sun C.H."/>
        </authorList>
    </citation>
    <scope>NUCLEOTIDE SEQUENCE [LARGE SCALE GENOMIC DNA]</scope>
    <source>
        <strain evidence="2 3">CGMCC 4.7182</strain>
    </source>
</reference>
<feature type="transmembrane region" description="Helical" evidence="1">
    <location>
        <begin position="245"/>
        <end position="264"/>
    </location>
</feature>
<keyword evidence="3" id="KW-1185">Reference proteome</keyword>
<feature type="transmembrane region" description="Helical" evidence="1">
    <location>
        <begin position="76"/>
        <end position="96"/>
    </location>
</feature>
<feature type="transmembrane region" description="Helical" evidence="1">
    <location>
        <begin position="108"/>
        <end position="129"/>
    </location>
</feature>
<feature type="transmembrane region" description="Helical" evidence="1">
    <location>
        <begin position="51"/>
        <end position="69"/>
    </location>
</feature>
<evidence type="ECO:0000256" key="1">
    <source>
        <dbReference type="SAM" id="Phobius"/>
    </source>
</evidence>
<name>A0ABY2S718_9PSEU</name>
<accession>A0ABY2S718</accession>
<dbReference type="RefSeq" id="WP_137094958.1">
    <property type="nucleotide sequence ID" value="NZ_SWMS01000005.1"/>
</dbReference>
<feature type="transmembrane region" description="Helical" evidence="1">
    <location>
        <begin position="219"/>
        <end position="239"/>
    </location>
</feature>